<comment type="subcellular location">
    <subcellularLocation>
        <location evidence="1">Membrane</location>
        <topology evidence="1">Multi-pass membrane protein</topology>
    </subcellularLocation>
</comment>
<comment type="similarity">
    <text evidence="2">Belongs to the ABC transporter superfamily. ABCG family. Eye pigment precursor importer (TC 3.A.1.204) subfamily.</text>
</comment>
<dbReference type="InterPro" id="IPR013525">
    <property type="entry name" value="ABC2_TM"/>
</dbReference>
<keyword evidence="4 7" id="KW-0812">Transmembrane</keyword>
<dbReference type="EMBL" id="FZQP02006981">
    <property type="protein sequence ID" value="VVD05543.1"/>
    <property type="molecule type" value="Genomic_DNA"/>
</dbReference>
<protein>
    <recommendedName>
        <fullName evidence="13">ABC transporter domain-containing protein</fullName>
    </recommendedName>
</protein>
<evidence type="ECO:0000256" key="4">
    <source>
        <dbReference type="ARBA" id="ARBA00022692"/>
    </source>
</evidence>
<dbReference type="InterPro" id="IPR050352">
    <property type="entry name" value="ABCG_transporters"/>
</dbReference>
<dbReference type="Proteomes" id="UP000324832">
    <property type="component" value="Unassembled WGS sequence"/>
</dbReference>
<dbReference type="AlphaFoldDB" id="A0A5E4R6I4"/>
<proteinExistence type="inferred from homology"/>
<evidence type="ECO:0000313" key="11">
    <source>
        <dbReference type="EMBL" id="VVD05543.1"/>
    </source>
</evidence>
<keyword evidence="5 7" id="KW-1133">Transmembrane helix</keyword>
<dbReference type="PANTHER" id="PTHR48041">
    <property type="entry name" value="ABC TRANSPORTER G FAMILY MEMBER 28"/>
    <property type="match status" value="1"/>
</dbReference>
<dbReference type="SUPFAM" id="SSF52540">
    <property type="entry name" value="P-loop containing nucleoside triphosphate hydrolases"/>
    <property type="match status" value="1"/>
</dbReference>
<feature type="transmembrane region" description="Helical" evidence="7">
    <location>
        <begin position="314"/>
        <end position="337"/>
    </location>
</feature>
<dbReference type="Pfam" id="PF19055">
    <property type="entry name" value="ABC2_membrane_7"/>
    <property type="match status" value="1"/>
</dbReference>
<feature type="transmembrane region" description="Helical" evidence="7">
    <location>
        <begin position="279"/>
        <end position="302"/>
    </location>
</feature>
<evidence type="ECO:0000259" key="10">
    <source>
        <dbReference type="Pfam" id="PF19055"/>
    </source>
</evidence>
<dbReference type="InterPro" id="IPR003439">
    <property type="entry name" value="ABC_transporter-like_ATP-bd"/>
</dbReference>
<evidence type="ECO:0000256" key="3">
    <source>
        <dbReference type="ARBA" id="ARBA00022448"/>
    </source>
</evidence>
<feature type="transmembrane region" description="Helical" evidence="7">
    <location>
        <begin position="250"/>
        <end position="267"/>
    </location>
</feature>
<dbReference type="InterPro" id="IPR027417">
    <property type="entry name" value="P-loop_NTPase"/>
</dbReference>
<dbReference type="PANTHER" id="PTHR48041:SF78">
    <property type="entry name" value="ABC TRANSPORTER EXPRESSED IN TRACHEA, ISOFORM A"/>
    <property type="match status" value="1"/>
</dbReference>
<feature type="domain" description="ABC-2 type transporter transmembrane" evidence="9">
    <location>
        <begin position="297"/>
        <end position="390"/>
    </location>
</feature>
<dbReference type="Pfam" id="PF01061">
    <property type="entry name" value="ABC2_membrane"/>
    <property type="match status" value="1"/>
</dbReference>
<keyword evidence="12" id="KW-1185">Reference proteome</keyword>
<dbReference type="Gene3D" id="3.40.50.300">
    <property type="entry name" value="P-loop containing nucleotide triphosphate hydrolases"/>
    <property type="match status" value="1"/>
</dbReference>
<evidence type="ECO:0000259" key="9">
    <source>
        <dbReference type="Pfam" id="PF01061"/>
    </source>
</evidence>
<evidence type="ECO:0008006" key="13">
    <source>
        <dbReference type="Google" id="ProtNLM"/>
    </source>
</evidence>
<sequence>MQDDCLLPHLTVREAMTVSANLKLGKDMPPAAKKIVIDEILEMLGLSDSGETRTINLSGGQKKRLSIALELVNNPPVMFFDEPTSGLDSSACFQCISLLKSLARGGRTIICTIHQPSARLFEMFDFLYTLAEGQCIYQGPVRELVPFLSTLGLHCPSYHNPADYVPQNCHYNNQTKNNIKKEALEVQPITNTNNLAPVTCTTSLLDSNESFNKKPLKAGFPTSGWKQFWILLKRTFKSILRDPTLTHLRLFSHTVVGLLIGFLYYDIGTDAAKVMSNAGCIFFTVMFTMFTAMMPTILTLYFMTSQPLQMDRLLMFTTVNILTALVAQSLGLLIGAAMKIETGVYLGPVTTIPIVLFSGFFVNFNAIPDYLQWLTYLSYIRYGFEGAMLAVYGYDREKLKCSEAYCHFRTPSLFLKEMSMDKANFWIDVGALSAFFIFIRVISYLVLRFKLKMLQ</sequence>
<dbReference type="GO" id="GO:0016887">
    <property type="term" value="F:ATP hydrolysis activity"/>
    <property type="evidence" value="ECO:0007669"/>
    <property type="project" value="InterPro"/>
</dbReference>
<evidence type="ECO:0000313" key="12">
    <source>
        <dbReference type="Proteomes" id="UP000324832"/>
    </source>
</evidence>
<evidence type="ECO:0000259" key="8">
    <source>
        <dbReference type="Pfam" id="PF00005"/>
    </source>
</evidence>
<feature type="domain" description="ABC transporter" evidence="8">
    <location>
        <begin position="2"/>
        <end position="85"/>
    </location>
</feature>
<evidence type="ECO:0000256" key="5">
    <source>
        <dbReference type="ARBA" id="ARBA00022989"/>
    </source>
</evidence>
<evidence type="ECO:0000256" key="2">
    <source>
        <dbReference type="ARBA" id="ARBA00005814"/>
    </source>
</evidence>
<dbReference type="GO" id="GO:0005524">
    <property type="term" value="F:ATP binding"/>
    <property type="evidence" value="ECO:0007669"/>
    <property type="project" value="InterPro"/>
</dbReference>
<dbReference type="GO" id="GO:0005886">
    <property type="term" value="C:plasma membrane"/>
    <property type="evidence" value="ECO:0007669"/>
    <property type="project" value="TreeGrafter"/>
</dbReference>
<dbReference type="InterPro" id="IPR043926">
    <property type="entry name" value="ABCG_dom"/>
</dbReference>
<evidence type="ECO:0000256" key="7">
    <source>
        <dbReference type="SAM" id="Phobius"/>
    </source>
</evidence>
<evidence type="ECO:0000256" key="1">
    <source>
        <dbReference type="ARBA" id="ARBA00004141"/>
    </source>
</evidence>
<dbReference type="Pfam" id="PF00005">
    <property type="entry name" value="ABC_tran"/>
    <property type="match status" value="1"/>
</dbReference>
<gene>
    <name evidence="11" type="ORF">LSINAPIS_LOCUS15057</name>
</gene>
<feature type="transmembrane region" description="Helical" evidence="7">
    <location>
        <begin position="425"/>
        <end position="447"/>
    </location>
</feature>
<keyword evidence="6 7" id="KW-0472">Membrane</keyword>
<accession>A0A5E4R6I4</accession>
<feature type="domain" description="ABC transporter family G" evidence="10">
    <location>
        <begin position="114"/>
        <end position="165"/>
    </location>
</feature>
<feature type="transmembrane region" description="Helical" evidence="7">
    <location>
        <begin position="344"/>
        <end position="367"/>
    </location>
</feature>
<reference evidence="11 12" key="1">
    <citation type="submission" date="2017-07" db="EMBL/GenBank/DDBJ databases">
        <authorList>
            <person name="Talla V."/>
            <person name="Backstrom N."/>
        </authorList>
    </citation>
    <scope>NUCLEOTIDE SEQUENCE [LARGE SCALE GENOMIC DNA]</scope>
</reference>
<evidence type="ECO:0000256" key="6">
    <source>
        <dbReference type="ARBA" id="ARBA00023136"/>
    </source>
</evidence>
<name>A0A5E4R6I4_9NEOP</name>
<organism evidence="11 12">
    <name type="scientific">Leptidea sinapis</name>
    <dbReference type="NCBI Taxonomy" id="189913"/>
    <lineage>
        <taxon>Eukaryota</taxon>
        <taxon>Metazoa</taxon>
        <taxon>Ecdysozoa</taxon>
        <taxon>Arthropoda</taxon>
        <taxon>Hexapoda</taxon>
        <taxon>Insecta</taxon>
        <taxon>Pterygota</taxon>
        <taxon>Neoptera</taxon>
        <taxon>Endopterygota</taxon>
        <taxon>Lepidoptera</taxon>
        <taxon>Glossata</taxon>
        <taxon>Ditrysia</taxon>
        <taxon>Papilionoidea</taxon>
        <taxon>Pieridae</taxon>
        <taxon>Dismorphiinae</taxon>
        <taxon>Leptidea</taxon>
    </lineage>
</organism>
<dbReference type="GO" id="GO:0140359">
    <property type="term" value="F:ABC-type transporter activity"/>
    <property type="evidence" value="ECO:0007669"/>
    <property type="project" value="InterPro"/>
</dbReference>
<keyword evidence="3" id="KW-0813">Transport</keyword>